<dbReference type="OrthoDB" id="542013at2759"/>
<dbReference type="Pfam" id="PF00106">
    <property type="entry name" value="adh_short"/>
    <property type="match status" value="1"/>
</dbReference>
<dbReference type="SUPFAM" id="SSF51735">
    <property type="entry name" value="NAD(P)-binding Rossmann-fold domains"/>
    <property type="match status" value="1"/>
</dbReference>
<dbReference type="PRINTS" id="PR00081">
    <property type="entry name" value="GDHRDH"/>
</dbReference>
<evidence type="ECO:0000256" key="1">
    <source>
        <dbReference type="ARBA" id="ARBA00023002"/>
    </source>
</evidence>
<comment type="caution">
    <text evidence="2">The sequence shown here is derived from an EMBL/GenBank/DDBJ whole genome shotgun (WGS) entry which is preliminary data.</text>
</comment>
<organism evidence="2 3">
    <name type="scientific">Coleophoma cylindrospora</name>
    <dbReference type="NCBI Taxonomy" id="1849047"/>
    <lineage>
        <taxon>Eukaryota</taxon>
        <taxon>Fungi</taxon>
        <taxon>Dikarya</taxon>
        <taxon>Ascomycota</taxon>
        <taxon>Pezizomycotina</taxon>
        <taxon>Leotiomycetes</taxon>
        <taxon>Helotiales</taxon>
        <taxon>Dermateaceae</taxon>
        <taxon>Coleophoma</taxon>
    </lineage>
</organism>
<dbReference type="Gene3D" id="3.40.50.720">
    <property type="entry name" value="NAD(P)-binding Rossmann-like Domain"/>
    <property type="match status" value="1"/>
</dbReference>
<dbReference type="InterPro" id="IPR002347">
    <property type="entry name" value="SDR_fam"/>
</dbReference>
<sequence length="340" mass="37427">MTSKSLEMGPSKKGPFRMTFPKIKLSTKGIDLSGKVAIVTGSNTGLGFHCAHHLLSLKLAHLIIAVRSVEKGEIAAASLRKEFPSARVDVWKLEMTSYESIQEFVRRIDTELPRLDITILNAGLAHLNFTPCESTGHCDVIQVNYLSTFLLAILIIQALKKKSPTGSPARLTIVNSGTSLTAKLPNRDKRPLLKSFDDPAIQPFEGMERYSSSKLLGHLFLVRLLKYLNPDEVIVNLIEPGLIKGTGLMQEAKGVMGAVFAVASLLVARSTSDGAWFFIDAAVVKGKESHGCYIEDDKIHPFADLVYQPEGGPIMDALWEETMAEFEFVGVREMLQGWIE</sequence>
<dbReference type="AlphaFoldDB" id="A0A3D8S7A1"/>
<accession>A0A3D8S7A1</accession>
<protein>
    <submittedName>
        <fullName evidence="2">Putative short-chain dehydrogenase</fullName>
    </submittedName>
</protein>
<gene>
    <name evidence="2" type="ORF">BP6252_03271</name>
</gene>
<evidence type="ECO:0000313" key="3">
    <source>
        <dbReference type="Proteomes" id="UP000256645"/>
    </source>
</evidence>
<dbReference type="PANTHER" id="PTHR43157:SF35">
    <property type="entry name" value="DEHYDROGENASE_REDUCTASE FAMILY PROTEIN, PUTATIVE-RELATED"/>
    <property type="match status" value="1"/>
</dbReference>
<evidence type="ECO:0000313" key="2">
    <source>
        <dbReference type="EMBL" id="RDW82159.1"/>
    </source>
</evidence>
<dbReference type="InterPro" id="IPR036291">
    <property type="entry name" value="NAD(P)-bd_dom_sf"/>
</dbReference>
<dbReference type="GO" id="GO:0016491">
    <property type="term" value="F:oxidoreductase activity"/>
    <property type="evidence" value="ECO:0007669"/>
    <property type="project" value="UniProtKB-KW"/>
</dbReference>
<dbReference type="STRING" id="1849047.A0A3D8S7A1"/>
<dbReference type="PANTHER" id="PTHR43157">
    <property type="entry name" value="PHOSPHATIDYLINOSITOL-GLYCAN BIOSYNTHESIS CLASS F PROTEIN-RELATED"/>
    <property type="match status" value="1"/>
</dbReference>
<proteinExistence type="predicted"/>
<keyword evidence="1" id="KW-0560">Oxidoreductase</keyword>
<keyword evidence="3" id="KW-1185">Reference proteome</keyword>
<dbReference type="EMBL" id="PDLM01000003">
    <property type="protein sequence ID" value="RDW82159.1"/>
    <property type="molecule type" value="Genomic_DNA"/>
</dbReference>
<name>A0A3D8S7A1_9HELO</name>
<dbReference type="Proteomes" id="UP000256645">
    <property type="component" value="Unassembled WGS sequence"/>
</dbReference>
<reference evidence="2 3" key="1">
    <citation type="journal article" date="2018" name="IMA Fungus">
        <title>IMA Genome-F 9: Draft genome sequence of Annulohypoxylon stygium, Aspergillus mulundensis, Berkeleyomyces basicola (syn. Thielaviopsis basicola), Ceratocystis smalleyi, two Cercospora beticola strains, Coleophoma cylindrospora, Fusarium fracticaudum, Phialophora cf. hyalina, and Morchella septimelata.</title>
        <authorList>
            <person name="Wingfield B.D."/>
            <person name="Bills G.F."/>
            <person name="Dong Y."/>
            <person name="Huang W."/>
            <person name="Nel W.J."/>
            <person name="Swalarsk-Parry B.S."/>
            <person name="Vaghefi N."/>
            <person name="Wilken P.M."/>
            <person name="An Z."/>
            <person name="de Beer Z.W."/>
            <person name="De Vos L."/>
            <person name="Chen L."/>
            <person name="Duong T.A."/>
            <person name="Gao Y."/>
            <person name="Hammerbacher A."/>
            <person name="Kikkert J.R."/>
            <person name="Li Y."/>
            <person name="Li H."/>
            <person name="Li K."/>
            <person name="Li Q."/>
            <person name="Liu X."/>
            <person name="Ma X."/>
            <person name="Naidoo K."/>
            <person name="Pethybridge S.J."/>
            <person name="Sun J."/>
            <person name="Steenkamp E.T."/>
            <person name="van der Nest M.A."/>
            <person name="van Wyk S."/>
            <person name="Wingfield M.J."/>
            <person name="Xiong C."/>
            <person name="Yue Q."/>
            <person name="Zhang X."/>
        </authorList>
    </citation>
    <scope>NUCLEOTIDE SEQUENCE [LARGE SCALE GENOMIC DNA]</scope>
    <source>
        <strain evidence="2 3">BP6252</strain>
    </source>
</reference>